<comment type="caution">
    <text evidence="1">The sequence shown here is derived from an EMBL/GenBank/DDBJ whole genome shotgun (WGS) entry which is preliminary data.</text>
</comment>
<reference evidence="1 2" key="1">
    <citation type="submission" date="2018-05" db="EMBL/GenBank/DDBJ databases">
        <title>Comparative genomics of bacterial root endophytes of switchgrass collected from native prairies over two seasons.</title>
        <authorList>
            <person name="Tang Y."/>
        </authorList>
    </citation>
    <scope>NUCLEOTIDE SEQUENCE [LARGE SCALE GENOMIC DNA]</scope>
    <source>
        <strain evidence="1 2">NFIX32</strain>
    </source>
</reference>
<dbReference type="Proteomes" id="UP000247755">
    <property type="component" value="Unassembled WGS sequence"/>
</dbReference>
<evidence type="ECO:0000313" key="1">
    <source>
        <dbReference type="EMBL" id="PXX21585.1"/>
    </source>
</evidence>
<organism evidence="1 2">
    <name type="scientific">Burkholderia pyrrocinia</name>
    <name type="common">Pseudomonas pyrrocinia</name>
    <dbReference type="NCBI Taxonomy" id="60550"/>
    <lineage>
        <taxon>Bacteria</taxon>
        <taxon>Pseudomonadati</taxon>
        <taxon>Pseudomonadota</taxon>
        <taxon>Betaproteobacteria</taxon>
        <taxon>Burkholderiales</taxon>
        <taxon>Burkholderiaceae</taxon>
        <taxon>Burkholderia</taxon>
        <taxon>Burkholderia cepacia complex</taxon>
    </lineage>
</organism>
<dbReference type="AlphaFoldDB" id="A0A318HSZ6"/>
<proteinExistence type="predicted"/>
<protein>
    <submittedName>
        <fullName evidence="1">Uncharacterized protein</fullName>
    </submittedName>
</protein>
<evidence type="ECO:0000313" key="2">
    <source>
        <dbReference type="Proteomes" id="UP000247755"/>
    </source>
</evidence>
<accession>A0A318HSZ6</accession>
<gene>
    <name evidence="1" type="ORF">NA66_10488</name>
</gene>
<dbReference type="EMBL" id="QJJY01000048">
    <property type="protein sequence ID" value="PXX21585.1"/>
    <property type="molecule type" value="Genomic_DNA"/>
</dbReference>
<name>A0A318HSZ6_BURPY</name>
<sequence>MEASRKALKSFAILPFLPRDVSHFHDMWRTGLNTNRIIGNPPRF</sequence>